<keyword evidence="2" id="KW-1185">Reference proteome</keyword>
<name>A0A4Y3RL20_9ACTN</name>
<evidence type="ECO:0000313" key="2">
    <source>
        <dbReference type="Proteomes" id="UP000315226"/>
    </source>
</evidence>
<evidence type="ECO:0000313" key="1">
    <source>
        <dbReference type="EMBL" id="GEB57413.1"/>
    </source>
</evidence>
<dbReference type="OrthoDB" id="4278112at2"/>
<dbReference type="EMBL" id="BJMN01000018">
    <property type="protein sequence ID" value="GEB57413.1"/>
    <property type="molecule type" value="Genomic_DNA"/>
</dbReference>
<accession>A0A4Y3RL20</accession>
<reference evidence="1 2" key="1">
    <citation type="submission" date="2019-06" db="EMBL/GenBank/DDBJ databases">
        <title>Whole genome shotgun sequence of Streptomyces gardneri NBRC 12865.</title>
        <authorList>
            <person name="Hosoyama A."/>
            <person name="Uohara A."/>
            <person name="Ohji S."/>
            <person name="Ichikawa N."/>
        </authorList>
    </citation>
    <scope>NUCLEOTIDE SEQUENCE [LARGE SCALE GENOMIC DNA]</scope>
    <source>
        <strain evidence="1 2">NBRC 12865</strain>
    </source>
</reference>
<organism evidence="1 2">
    <name type="scientific">Streptomyces gardneri</name>
    <dbReference type="NCBI Taxonomy" id="66892"/>
    <lineage>
        <taxon>Bacteria</taxon>
        <taxon>Bacillati</taxon>
        <taxon>Actinomycetota</taxon>
        <taxon>Actinomycetes</taxon>
        <taxon>Kitasatosporales</taxon>
        <taxon>Streptomycetaceae</taxon>
        <taxon>Streptomyces</taxon>
    </lineage>
</organism>
<protein>
    <submittedName>
        <fullName evidence="1">Uncharacterized protein</fullName>
    </submittedName>
</protein>
<dbReference type="Proteomes" id="UP000315226">
    <property type="component" value="Unassembled WGS sequence"/>
</dbReference>
<proteinExistence type="predicted"/>
<comment type="caution">
    <text evidence="1">The sequence shown here is derived from an EMBL/GenBank/DDBJ whole genome shotgun (WGS) entry which is preliminary data.</text>
</comment>
<dbReference type="AlphaFoldDB" id="A0A4Y3RL20"/>
<sequence>MHLTHSDDPSTVGNEAVRVLHTRNTTECALTYATVLNWPVVEGHRYRRYAGCTCHGDPNSTGPCPAPGAHPRPGPISPLAAQDIATAFDSAPGAGIIVPCSEFDAVTVPRDLGLALMHMLDRFNIHAPCMTADHGQATVLVAPGTGRALVGITAALVHTGPDAWIALPPSHGTRWDTPPAPHNPPPHALTIRSHLERVVALAKRSGDLSGTGREGT</sequence>
<gene>
    <name evidence="1" type="ORF">SGA01_30180</name>
</gene>
<dbReference type="RefSeq" id="WP_141296971.1">
    <property type="nucleotide sequence ID" value="NZ_BJMN01000018.1"/>
</dbReference>